<keyword evidence="2" id="KW-1185">Reference proteome</keyword>
<name>A0ABV7YQF2_9BACT</name>
<reference evidence="2" key="1">
    <citation type="journal article" date="2019" name="Int. J. Syst. Evol. Microbiol.">
        <title>The Global Catalogue of Microorganisms (GCM) 10K type strain sequencing project: providing services to taxonomists for standard genome sequencing and annotation.</title>
        <authorList>
            <consortium name="The Broad Institute Genomics Platform"/>
            <consortium name="The Broad Institute Genome Sequencing Center for Infectious Disease"/>
            <person name="Wu L."/>
            <person name="Ma J."/>
        </authorList>
    </citation>
    <scope>NUCLEOTIDE SEQUENCE [LARGE SCALE GENOMIC DNA]</scope>
    <source>
        <strain evidence="2">CECT 7956</strain>
    </source>
</reference>
<gene>
    <name evidence="1" type="ORF">ACFOOI_02825</name>
</gene>
<dbReference type="InterPro" id="IPR014127">
    <property type="entry name" value="CHP02757"/>
</dbReference>
<dbReference type="NCBIfam" id="TIGR02757">
    <property type="entry name" value="TIGR02757 family protein"/>
    <property type="match status" value="1"/>
</dbReference>
<sequence>MLTESAVELLKTKYIQFNNFDFIELDPISIPHKFSKKQDIEISGLFAAILAWGQRKTIISKLEELMHKMGNSPFDFIMNHSYNDLKPLAGFKHRTFNDTDLFYLIEFLKTHYSKFDSLENAFYPKESNFEMKQMLIAFNSYVFSLEDYPHRTRKHISTPAKNSACKRLNMYLRWMVRSDEKNVDFGIWDTIKPSHLICPCDVHVEKSARILGLTQRPKADWSMAVEITDNLKSIDADDPVKFDFALFGLGIEKYFDAIE</sequence>
<dbReference type="RefSeq" id="WP_379834806.1">
    <property type="nucleotide sequence ID" value="NZ_JBHRYQ010000001.1"/>
</dbReference>
<dbReference type="EMBL" id="JBHRYQ010000001">
    <property type="protein sequence ID" value="MFC3809574.1"/>
    <property type="molecule type" value="Genomic_DNA"/>
</dbReference>
<organism evidence="1 2">
    <name type="scientific">Lacihabitans lacunae</name>
    <dbReference type="NCBI Taxonomy" id="1028214"/>
    <lineage>
        <taxon>Bacteria</taxon>
        <taxon>Pseudomonadati</taxon>
        <taxon>Bacteroidota</taxon>
        <taxon>Cytophagia</taxon>
        <taxon>Cytophagales</taxon>
        <taxon>Leadbetterellaceae</taxon>
        <taxon>Lacihabitans</taxon>
    </lineage>
</organism>
<accession>A0ABV7YQF2</accession>
<proteinExistence type="predicted"/>
<comment type="caution">
    <text evidence="1">The sequence shown here is derived from an EMBL/GenBank/DDBJ whole genome shotgun (WGS) entry which is preliminary data.</text>
</comment>
<dbReference type="Proteomes" id="UP001595616">
    <property type="component" value="Unassembled WGS sequence"/>
</dbReference>
<dbReference type="Pfam" id="PF09674">
    <property type="entry name" value="DUF2400"/>
    <property type="match status" value="1"/>
</dbReference>
<evidence type="ECO:0000313" key="1">
    <source>
        <dbReference type="EMBL" id="MFC3809574.1"/>
    </source>
</evidence>
<protein>
    <submittedName>
        <fullName evidence="1">TIGR02757 family protein</fullName>
    </submittedName>
</protein>
<evidence type="ECO:0000313" key="2">
    <source>
        <dbReference type="Proteomes" id="UP001595616"/>
    </source>
</evidence>